<evidence type="ECO:0000256" key="3">
    <source>
        <dbReference type="ARBA" id="ARBA00022777"/>
    </source>
</evidence>
<dbReference type="Pfam" id="PF00781">
    <property type="entry name" value="DAGK_cat"/>
    <property type="match status" value="1"/>
</dbReference>
<keyword evidence="3" id="KW-0418">Kinase</keyword>
<organism evidence="6 7">
    <name type="scientific">Pholiota conissans</name>
    <dbReference type="NCBI Taxonomy" id="109636"/>
    <lineage>
        <taxon>Eukaryota</taxon>
        <taxon>Fungi</taxon>
        <taxon>Dikarya</taxon>
        <taxon>Basidiomycota</taxon>
        <taxon>Agaricomycotina</taxon>
        <taxon>Agaricomycetes</taxon>
        <taxon>Agaricomycetidae</taxon>
        <taxon>Agaricales</taxon>
        <taxon>Agaricineae</taxon>
        <taxon>Strophariaceae</taxon>
        <taxon>Pholiota</taxon>
    </lineage>
</organism>
<dbReference type="SUPFAM" id="SSF111331">
    <property type="entry name" value="NAD kinase/diacylglycerol kinase-like"/>
    <property type="match status" value="1"/>
</dbReference>
<dbReference type="InterPro" id="IPR016064">
    <property type="entry name" value="NAD/diacylglycerol_kinase_sf"/>
</dbReference>
<evidence type="ECO:0000313" key="6">
    <source>
        <dbReference type="EMBL" id="KAF9483786.1"/>
    </source>
</evidence>
<dbReference type="SMART" id="SM00046">
    <property type="entry name" value="DAGKc"/>
    <property type="match status" value="1"/>
</dbReference>
<evidence type="ECO:0000259" key="5">
    <source>
        <dbReference type="PROSITE" id="PS50146"/>
    </source>
</evidence>
<dbReference type="GO" id="GO:0005524">
    <property type="term" value="F:ATP binding"/>
    <property type="evidence" value="ECO:0007669"/>
    <property type="project" value="UniProtKB-KW"/>
</dbReference>
<evidence type="ECO:0000256" key="2">
    <source>
        <dbReference type="ARBA" id="ARBA00022741"/>
    </source>
</evidence>
<dbReference type="EMBL" id="MU155150">
    <property type="protein sequence ID" value="KAF9483786.1"/>
    <property type="molecule type" value="Genomic_DNA"/>
</dbReference>
<keyword evidence="4" id="KW-0067">ATP-binding</keyword>
<dbReference type="GO" id="GO:0046512">
    <property type="term" value="P:sphingosine biosynthetic process"/>
    <property type="evidence" value="ECO:0007669"/>
    <property type="project" value="TreeGrafter"/>
</dbReference>
<gene>
    <name evidence="6" type="ORF">BDN70DRAFT_873404</name>
</gene>
<dbReference type="InterPro" id="IPR050187">
    <property type="entry name" value="Lipid_Phosphate_FormReg"/>
</dbReference>
<dbReference type="PROSITE" id="PS50146">
    <property type="entry name" value="DAGK"/>
    <property type="match status" value="1"/>
</dbReference>
<dbReference type="AlphaFoldDB" id="A0A9P6CX81"/>
<accession>A0A9P6CX81</accession>
<name>A0A9P6CX81_9AGAR</name>
<evidence type="ECO:0000313" key="7">
    <source>
        <dbReference type="Proteomes" id="UP000807469"/>
    </source>
</evidence>
<dbReference type="InterPro" id="IPR045540">
    <property type="entry name" value="YegS/DAGK_C"/>
</dbReference>
<dbReference type="OrthoDB" id="3853857at2759"/>
<dbReference type="GO" id="GO:0016020">
    <property type="term" value="C:membrane"/>
    <property type="evidence" value="ECO:0007669"/>
    <property type="project" value="TreeGrafter"/>
</dbReference>
<dbReference type="InterPro" id="IPR017438">
    <property type="entry name" value="ATP-NAD_kinase_N"/>
</dbReference>
<dbReference type="GO" id="GO:0001727">
    <property type="term" value="F:lipid kinase activity"/>
    <property type="evidence" value="ECO:0007669"/>
    <property type="project" value="TreeGrafter"/>
</dbReference>
<keyword evidence="7" id="KW-1185">Reference proteome</keyword>
<dbReference type="GO" id="GO:0005737">
    <property type="term" value="C:cytoplasm"/>
    <property type="evidence" value="ECO:0007669"/>
    <property type="project" value="TreeGrafter"/>
</dbReference>
<keyword evidence="1" id="KW-0808">Transferase</keyword>
<dbReference type="PANTHER" id="PTHR12358">
    <property type="entry name" value="SPHINGOSINE KINASE"/>
    <property type="match status" value="1"/>
</dbReference>
<sequence>MPHTTINIQNSPISHVKLTLNDTNLTVQNFTRSKPATRHDIGFRFILHATFDDSSRMKLAYLAKKKELHLVVLEGTVDEADIRHAAEWAKSVMTAVYEDNGIQRSRRFMVFVNPFGGKKKGASIFVNKVEPVLKIAGCSLEVLYTTHQGQAQELAKNLPLDFDAIVIVSGDGLIHEILNGFAEHADPMKAFSIPIAPIPTGSGNGLSLNILGPEEGFDVLAAALNAIKGQPMKVDVFSVTQGGRRSISFMSQALGLMADLDIGTDNLRWMGETRFLYGLLRGLVKYKSCPVQLSYKVAEKDKLKMAVEVSLRKNTLGLHSPTSASTQAGFSDTLPPLKYVKRDEQEDEEGWTTFTDPILYVYAGKGPYVGRDYMAFPVSLPDDGLIDLVVMTNDSRGDLISAMDGAPQGNTYWHPKVHYVKAHTYRVKPLQEKGHLAIDGERYPFEEFQVEVYKGLATLMSPYGHYAAHFEPRTPTDTP</sequence>
<evidence type="ECO:0000256" key="1">
    <source>
        <dbReference type="ARBA" id="ARBA00022679"/>
    </source>
</evidence>
<dbReference type="Pfam" id="PF19279">
    <property type="entry name" value="YegS_C"/>
    <property type="match status" value="1"/>
</dbReference>
<feature type="domain" description="DAGKc" evidence="5">
    <location>
        <begin position="103"/>
        <end position="243"/>
    </location>
</feature>
<dbReference type="Gene3D" id="2.60.200.40">
    <property type="match status" value="1"/>
</dbReference>
<protein>
    <recommendedName>
        <fullName evidence="5">DAGKc domain-containing protein</fullName>
    </recommendedName>
</protein>
<dbReference type="PANTHER" id="PTHR12358:SF31">
    <property type="entry name" value="ACYLGLYCEROL KINASE, MITOCHONDRIAL"/>
    <property type="match status" value="1"/>
</dbReference>
<dbReference type="Proteomes" id="UP000807469">
    <property type="component" value="Unassembled WGS sequence"/>
</dbReference>
<keyword evidence="2" id="KW-0547">Nucleotide-binding</keyword>
<dbReference type="InterPro" id="IPR001206">
    <property type="entry name" value="Diacylglycerol_kinase_cat_dom"/>
</dbReference>
<proteinExistence type="predicted"/>
<dbReference type="Gene3D" id="3.40.50.10330">
    <property type="entry name" value="Probable inorganic polyphosphate/atp-NAD kinase, domain 1"/>
    <property type="match status" value="1"/>
</dbReference>
<evidence type="ECO:0000256" key="4">
    <source>
        <dbReference type="ARBA" id="ARBA00022840"/>
    </source>
</evidence>
<reference evidence="6" key="1">
    <citation type="submission" date="2020-11" db="EMBL/GenBank/DDBJ databases">
        <authorList>
            <consortium name="DOE Joint Genome Institute"/>
            <person name="Ahrendt S."/>
            <person name="Riley R."/>
            <person name="Andreopoulos W."/>
            <person name="Labutti K."/>
            <person name="Pangilinan J."/>
            <person name="Ruiz-Duenas F.J."/>
            <person name="Barrasa J.M."/>
            <person name="Sanchez-Garcia M."/>
            <person name="Camarero S."/>
            <person name="Miyauchi S."/>
            <person name="Serrano A."/>
            <person name="Linde D."/>
            <person name="Babiker R."/>
            <person name="Drula E."/>
            <person name="Ayuso-Fernandez I."/>
            <person name="Pacheco R."/>
            <person name="Padilla G."/>
            <person name="Ferreira P."/>
            <person name="Barriuso J."/>
            <person name="Kellner H."/>
            <person name="Castanera R."/>
            <person name="Alfaro M."/>
            <person name="Ramirez L."/>
            <person name="Pisabarro A.G."/>
            <person name="Kuo A."/>
            <person name="Tritt A."/>
            <person name="Lipzen A."/>
            <person name="He G."/>
            <person name="Yan M."/>
            <person name="Ng V."/>
            <person name="Cullen D."/>
            <person name="Martin F."/>
            <person name="Rosso M.-N."/>
            <person name="Henrissat B."/>
            <person name="Hibbett D."/>
            <person name="Martinez A.T."/>
            <person name="Grigoriev I.V."/>
        </authorList>
    </citation>
    <scope>NUCLEOTIDE SEQUENCE</scope>
    <source>
        <strain evidence="6">CIRM-BRFM 674</strain>
    </source>
</reference>
<comment type="caution">
    <text evidence="6">The sequence shown here is derived from an EMBL/GenBank/DDBJ whole genome shotgun (WGS) entry which is preliminary data.</text>
</comment>